<protein>
    <submittedName>
        <fullName evidence="6">Transcriptional regulatory protein TOD6</fullName>
    </submittedName>
</protein>
<dbReference type="Proteomes" id="UP000189274">
    <property type="component" value="Unassembled WGS sequence"/>
</dbReference>
<dbReference type="PROSITE" id="PS50090">
    <property type="entry name" value="MYB_LIKE"/>
    <property type="match status" value="1"/>
</dbReference>
<dbReference type="Gene3D" id="1.10.10.60">
    <property type="entry name" value="Homeodomain-like"/>
    <property type="match status" value="1"/>
</dbReference>
<dbReference type="PROSITE" id="PS51294">
    <property type="entry name" value="HTH_MYB"/>
    <property type="match status" value="1"/>
</dbReference>
<feature type="region of interest" description="Disordered" evidence="1">
    <location>
        <begin position="59"/>
        <end position="79"/>
    </location>
</feature>
<reference evidence="5" key="2">
    <citation type="submission" date="2014-08" db="EMBL/GenBank/DDBJ databases">
        <title>Exploiting Issatchenkia orientalis SD108 for Succinic Acid Production.</title>
        <authorList>
            <person name="Xiao H."/>
            <person name="Shao Z."/>
            <person name="Jiang Y."/>
            <person name="Dole S."/>
            <person name="Zhao H."/>
        </authorList>
    </citation>
    <scope>NUCLEOTIDE SEQUENCE [LARGE SCALE GENOMIC DNA]</scope>
    <source>
        <strain evidence="5">SD108</strain>
    </source>
</reference>
<evidence type="ECO:0000313" key="8">
    <source>
        <dbReference type="Proteomes" id="UP000189274"/>
    </source>
</evidence>
<evidence type="ECO:0000313" key="9">
    <source>
        <dbReference type="Proteomes" id="UP000249293"/>
    </source>
</evidence>
<evidence type="ECO:0000313" key="5">
    <source>
        <dbReference type="EMBL" id="KGK36466.1"/>
    </source>
</evidence>
<evidence type="ECO:0000313" key="6">
    <source>
        <dbReference type="EMBL" id="ONH72660.1"/>
    </source>
</evidence>
<sequence>MHEKISPQSWDDEDDKLLIKLKEVDNLGWKQIAGHFRNRTSNACQFRWRRLKSGQLKKPTKLSKVMSGNSNHTNTSQSYKVGKPLNSAYTCTSAYSVPTFFTRPYHPPQLEQLPPPTNNSWGVEEDILLRSRGTKGLSVAELSILLRNRSIRDIEDRIHYLENSNRRDTGIWSSPMEPEFAISPTSSVSSITSATITPNNPHLEKIKLPRLQLNNDKQSQQSIVLPPLHSLFQFEVDELDSQRKLPLLSHILP</sequence>
<evidence type="ECO:0000259" key="3">
    <source>
        <dbReference type="PROSITE" id="PS51294"/>
    </source>
</evidence>
<name>A0A099NX56_PICKU</name>
<dbReference type="Pfam" id="PF13921">
    <property type="entry name" value="Myb_DNA-bind_6"/>
    <property type="match status" value="1"/>
</dbReference>
<evidence type="ECO:0000313" key="4">
    <source>
        <dbReference type="EMBL" id="AWU73406.1"/>
    </source>
</evidence>
<dbReference type="CDD" id="cd00167">
    <property type="entry name" value="SANT"/>
    <property type="match status" value="1"/>
</dbReference>
<reference evidence="4 9" key="5">
    <citation type="submission" date="2018-06" db="EMBL/GenBank/DDBJ databases">
        <title>Population genomics shows no distinction between pathogenic Candida krusei and environmental Pichia kudriavzevii: One species, four names.</title>
        <authorList>
            <person name="Douglass A.P."/>
            <person name="Offei B."/>
            <person name="Braun-Galleani S."/>
            <person name="Coughlan A.Y."/>
            <person name="Martos A."/>
            <person name="Ortiz-Merino R.A."/>
            <person name="Byrne K.P."/>
            <person name="Wolfe K.H."/>
        </authorList>
    </citation>
    <scope>NUCLEOTIDE SEQUENCE [LARGE SCALE GENOMIC DNA]</scope>
    <source>
        <strain evidence="4 9">CBS573</strain>
    </source>
</reference>
<reference evidence="8" key="3">
    <citation type="journal article" date="2017" name="Genome Announc.">
        <title>Genome sequences of Cyberlindnera fabianii 65, Pichia kudriavzevii 129, and Saccharomyces cerevisiae 131 isolated from fermented masau fruits in Zimbabwe.</title>
        <authorList>
            <person name="van Rijswijck I.M.H."/>
            <person name="Derks M.F.L."/>
            <person name="Abee T."/>
            <person name="de Ridder D."/>
            <person name="Smid E.J."/>
        </authorList>
    </citation>
    <scope>NUCLEOTIDE SEQUENCE [LARGE SCALE GENOMIC DNA]</scope>
    <source>
        <strain evidence="8">129</strain>
    </source>
</reference>
<evidence type="ECO:0000313" key="7">
    <source>
        <dbReference type="Proteomes" id="UP000029867"/>
    </source>
</evidence>
<organism evidence="5 7">
    <name type="scientific">Pichia kudriavzevii</name>
    <name type="common">Yeast</name>
    <name type="synonym">Issatchenkia orientalis</name>
    <dbReference type="NCBI Taxonomy" id="4909"/>
    <lineage>
        <taxon>Eukaryota</taxon>
        <taxon>Fungi</taxon>
        <taxon>Dikarya</taxon>
        <taxon>Ascomycota</taxon>
        <taxon>Saccharomycotina</taxon>
        <taxon>Pichiomycetes</taxon>
        <taxon>Pichiales</taxon>
        <taxon>Pichiaceae</taxon>
        <taxon>Pichia</taxon>
    </lineage>
</organism>
<evidence type="ECO:0000259" key="2">
    <source>
        <dbReference type="PROSITE" id="PS50090"/>
    </source>
</evidence>
<dbReference type="SUPFAM" id="SSF46689">
    <property type="entry name" value="Homeodomain-like"/>
    <property type="match status" value="1"/>
</dbReference>
<dbReference type="HOGENOM" id="CLU_1098626_0_0_1"/>
<feature type="domain" description="HTH myb-type" evidence="3">
    <location>
        <begin position="2"/>
        <end position="56"/>
    </location>
</feature>
<dbReference type="Proteomes" id="UP000029867">
    <property type="component" value="Unassembled WGS sequence"/>
</dbReference>
<dbReference type="EMBL" id="JQFK01000068">
    <property type="protein sequence ID" value="KGK36466.1"/>
    <property type="molecule type" value="Genomic_DNA"/>
</dbReference>
<reference evidence="6" key="4">
    <citation type="submission" date="2017-01" db="EMBL/GenBank/DDBJ databases">
        <authorList>
            <person name="Mah S.A."/>
            <person name="Swanson W.J."/>
            <person name="Moy G.W."/>
            <person name="Vacquier V.D."/>
        </authorList>
    </citation>
    <scope>NUCLEOTIDE SEQUENCE [LARGE SCALE GENOMIC DNA]</scope>
    <source>
        <strain evidence="6">129</strain>
    </source>
</reference>
<dbReference type="EMBL" id="MQVM01000019">
    <property type="protein sequence ID" value="ONH72660.1"/>
    <property type="molecule type" value="Genomic_DNA"/>
</dbReference>
<proteinExistence type="predicted"/>
<keyword evidence="9" id="KW-1185">Reference proteome</keyword>
<dbReference type="VEuPathDB" id="FungiDB:C5L36_0A00200"/>
<feature type="domain" description="Myb-like" evidence="2">
    <location>
        <begin position="2"/>
        <end position="52"/>
    </location>
</feature>
<feature type="compositionally biased region" description="Polar residues" evidence="1">
    <location>
        <begin position="66"/>
        <end position="79"/>
    </location>
</feature>
<dbReference type="eggNOG" id="ENOG502RXV1">
    <property type="taxonomic scope" value="Eukaryota"/>
</dbReference>
<gene>
    <name evidence="6" type="ORF">BOH78_3611</name>
    <name evidence="4" type="ORF">C5L36_0A00200</name>
    <name evidence="5" type="ORF">JL09_g4383</name>
</gene>
<dbReference type="AlphaFoldDB" id="A0A099NX56"/>
<dbReference type="Proteomes" id="UP000249293">
    <property type="component" value="Chromosome 1"/>
</dbReference>
<reference evidence="7" key="1">
    <citation type="journal article" date="2014" name="Microb. Cell Fact.">
        <title>Exploiting Issatchenkia orientalis SD108 for succinic acid production.</title>
        <authorList>
            <person name="Xiao H."/>
            <person name="Shao Z."/>
            <person name="Jiang Y."/>
            <person name="Dole S."/>
            <person name="Zhao H."/>
        </authorList>
    </citation>
    <scope>NUCLEOTIDE SEQUENCE [LARGE SCALE GENOMIC DNA]</scope>
    <source>
        <strain evidence="7">SD108</strain>
    </source>
</reference>
<accession>A0A099NX56</accession>
<dbReference type="SMART" id="SM00717">
    <property type="entry name" value="SANT"/>
    <property type="match status" value="1"/>
</dbReference>
<dbReference type="InterPro" id="IPR009057">
    <property type="entry name" value="Homeodomain-like_sf"/>
</dbReference>
<dbReference type="InterPro" id="IPR017930">
    <property type="entry name" value="Myb_dom"/>
</dbReference>
<dbReference type="OrthoDB" id="2143914at2759"/>
<evidence type="ECO:0000256" key="1">
    <source>
        <dbReference type="SAM" id="MobiDB-lite"/>
    </source>
</evidence>
<dbReference type="InterPro" id="IPR001005">
    <property type="entry name" value="SANT/Myb"/>
</dbReference>
<dbReference type="EMBL" id="CP028773">
    <property type="protein sequence ID" value="AWU73406.1"/>
    <property type="molecule type" value="Genomic_DNA"/>
</dbReference>